<dbReference type="SUPFAM" id="SSF53041">
    <property type="entry name" value="Resolvase-like"/>
    <property type="match status" value="1"/>
</dbReference>
<dbReference type="PANTHER" id="PTHR30461">
    <property type="entry name" value="DNA-INVERTASE FROM LAMBDOID PROPHAGE"/>
    <property type="match status" value="1"/>
</dbReference>
<dbReference type="Gene3D" id="3.40.50.1390">
    <property type="entry name" value="Resolvase, N-terminal catalytic domain"/>
    <property type="match status" value="1"/>
</dbReference>
<dbReference type="AlphaFoldDB" id="A0A841YMZ2"/>
<dbReference type="RefSeq" id="WP_185406077.1">
    <property type="nucleotide sequence ID" value="NZ_JAARPT010000005.1"/>
</dbReference>
<reference evidence="5 6" key="1">
    <citation type="submission" date="2020-03" db="EMBL/GenBank/DDBJ databases">
        <title>Soil Listeria distribution.</title>
        <authorList>
            <person name="Liao J."/>
            <person name="Wiedmann M."/>
        </authorList>
    </citation>
    <scope>NUCLEOTIDE SEQUENCE [LARGE SCALE GENOMIC DNA]</scope>
    <source>
        <strain evidence="4 6">FSL L7-1299</strain>
        <strain evidence="3 5">FSL L7-1658</strain>
    </source>
</reference>
<evidence type="ECO:0000313" key="4">
    <source>
        <dbReference type="EMBL" id="MBC1616952.1"/>
    </source>
</evidence>
<dbReference type="InterPro" id="IPR036162">
    <property type="entry name" value="Resolvase-like_N_sf"/>
</dbReference>
<organism evidence="3 5">
    <name type="scientific">Listeria booriae</name>
    <dbReference type="NCBI Taxonomy" id="1552123"/>
    <lineage>
        <taxon>Bacteria</taxon>
        <taxon>Bacillati</taxon>
        <taxon>Bacillota</taxon>
        <taxon>Bacilli</taxon>
        <taxon>Bacillales</taxon>
        <taxon>Listeriaceae</taxon>
        <taxon>Listeria</taxon>
    </lineage>
</organism>
<sequence length="543" mass="62938">MSNQSTNNEKLTALYVRLSNDDEREGESNSIVNQKKMLSKYASDHNLRKTTFYIDDGISGTTFNRKGFQAMIADIESGLVGTVIVKDMSRFGRDYLQVGLYTDIMFPEHNIHFIAINDGVDSVQGDNEFTPFRNIINEWYAKDTSKKIRAVFKAKGLSGAPLSNILPYGYIKDPNNPAQWLIDEDSAMIVRRMFQLTIEGYGPTQIAKKFESEKILTPAHYAVSLGRKASTVLPKSPYHWNDRTIAYLLEKHEYVGHTVNFRTTRKSYKDKRKIHQDKKDWVIFENTHEAIIEQSVFDTVQELRKHKRRPTRQKELPLFSGLLYCADCGGKLYFNRGKGIDRKQENYFCSSYRRRTTECTAHYIRSVVLEEVVTKNLRKTMKYIQANGKSFFVDVLKGDQQARKKEAQQQQKQLHDAQKRIAELDAIFPQLYEDMVSGRINSERFDKLSSAYEKEQATLKQQVLEISNEKQAELDVNAYIQELRQFVRKHLYFETLTSELLHEMIDKIIVHDNKQIEVHYKFGLGELGNLVEEHCIKKGRGAC</sequence>
<dbReference type="PROSITE" id="PS51737">
    <property type="entry name" value="RECOMBINASE_DNA_BIND"/>
    <property type="match status" value="1"/>
</dbReference>
<dbReference type="CDD" id="cd03770">
    <property type="entry name" value="SR_TndX_transposase"/>
    <property type="match status" value="1"/>
</dbReference>
<proteinExistence type="predicted"/>
<dbReference type="InterPro" id="IPR025827">
    <property type="entry name" value="Zn_ribbon_recom_dom"/>
</dbReference>
<dbReference type="Proteomes" id="UP000574104">
    <property type="component" value="Unassembled WGS sequence"/>
</dbReference>
<dbReference type="InterPro" id="IPR050639">
    <property type="entry name" value="SSR_resolvase"/>
</dbReference>
<feature type="coiled-coil region" evidence="1">
    <location>
        <begin position="400"/>
        <end position="427"/>
    </location>
</feature>
<name>A0A841YMZ2_9LIST</name>
<dbReference type="Pfam" id="PF13408">
    <property type="entry name" value="Zn_ribbon_recom"/>
    <property type="match status" value="1"/>
</dbReference>
<protein>
    <submittedName>
        <fullName evidence="3">Recombinase family protein</fullName>
    </submittedName>
</protein>
<evidence type="ECO:0000256" key="1">
    <source>
        <dbReference type="SAM" id="Coils"/>
    </source>
</evidence>
<dbReference type="EMBL" id="JAARPT010000005">
    <property type="protein sequence ID" value="MBC1401801.1"/>
    <property type="molecule type" value="Genomic_DNA"/>
</dbReference>
<dbReference type="PANTHER" id="PTHR30461:SF23">
    <property type="entry name" value="DNA RECOMBINASE-RELATED"/>
    <property type="match status" value="1"/>
</dbReference>
<dbReference type="Pfam" id="PF00239">
    <property type="entry name" value="Resolvase"/>
    <property type="match status" value="1"/>
</dbReference>
<dbReference type="InterPro" id="IPR006119">
    <property type="entry name" value="Resolv_N"/>
</dbReference>
<evidence type="ECO:0000313" key="3">
    <source>
        <dbReference type="EMBL" id="MBC1401801.1"/>
    </source>
</evidence>
<dbReference type="Gene3D" id="3.90.1750.20">
    <property type="entry name" value="Putative Large Serine Recombinase, Chain B, Domain 2"/>
    <property type="match status" value="1"/>
</dbReference>
<dbReference type="Pfam" id="PF14287">
    <property type="entry name" value="DUF4368"/>
    <property type="match status" value="1"/>
</dbReference>
<dbReference type="EMBL" id="JAARSH010000008">
    <property type="protein sequence ID" value="MBC1616952.1"/>
    <property type="molecule type" value="Genomic_DNA"/>
</dbReference>
<evidence type="ECO:0000313" key="5">
    <source>
        <dbReference type="Proteomes" id="UP000544413"/>
    </source>
</evidence>
<dbReference type="GO" id="GO:0003677">
    <property type="term" value="F:DNA binding"/>
    <property type="evidence" value="ECO:0007669"/>
    <property type="project" value="InterPro"/>
</dbReference>
<dbReference type="Pfam" id="PF07508">
    <property type="entry name" value="Recombinase"/>
    <property type="match status" value="1"/>
</dbReference>
<accession>A0A841YMZ2</accession>
<comment type="caution">
    <text evidence="3">The sequence shown here is derived from an EMBL/GenBank/DDBJ whole genome shotgun (WGS) entry which is preliminary data.</text>
</comment>
<evidence type="ECO:0000313" key="6">
    <source>
        <dbReference type="Proteomes" id="UP000574104"/>
    </source>
</evidence>
<feature type="domain" description="Recombinase" evidence="2">
    <location>
        <begin position="167"/>
        <end position="310"/>
    </location>
</feature>
<dbReference type="InterPro" id="IPR038109">
    <property type="entry name" value="DNA_bind_recomb_sf"/>
</dbReference>
<dbReference type="InterPro" id="IPR011109">
    <property type="entry name" value="DNA_bind_recombinase_dom"/>
</dbReference>
<gene>
    <name evidence="3" type="ORF">HB836_09300</name>
    <name evidence="4" type="ORF">HB904_12175</name>
</gene>
<keyword evidence="1" id="KW-0175">Coiled coil</keyword>
<dbReference type="InterPro" id="IPR025378">
    <property type="entry name" value="DUF4368"/>
</dbReference>
<dbReference type="Proteomes" id="UP000544413">
    <property type="component" value="Unassembled WGS sequence"/>
</dbReference>
<dbReference type="SMART" id="SM00857">
    <property type="entry name" value="Resolvase"/>
    <property type="match status" value="1"/>
</dbReference>
<dbReference type="GO" id="GO:0000150">
    <property type="term" value="F:DNA strand exchange activity"/>
    <property type="evidence" value="ECO:0007669"/>
    <property type="project" value="InterPro"/>
</dbReference>
<evidence type="ECO:0000259" key="2">
    <source>
        <dbReference type="PROSITE" id="PS51737"/>
    </source>
</evidence>